<dbReference type="Gene3D" id="3.10.120.10">
    <property type="entry name" value="Cytochrome b5-like heme/steroid binding domain"/>
    <property type="match status" value="1"/>
</dbReference>
<keyword evidence="7" id="KW-1185">Reference proteome</keyword>
<dbReference type="Pfam" id="PF00173">
    <property type="entry name" value="Cyt-b5"/>
    <property type="match status" value="1"/>
</dbReference>
<dbReference type="GO" id="GO:0046872">
    <property type="term" value="F:metal ion binding"/>
    <property type="evidence" value="ECO:0007669"/>
    <property type="project" value="UniProtKB-UniRule"/>
</dbReference>
<dbReference type="InterPro" id="IPR018506">
    <property type="entry name" value="Cyt_B5_heme-BS"/>
</dbReference>
<protein>
    <submittedName>
        <fullName evidence="8">Cytochrome b5 heme-binding domain-containing protein</fullName>
    </submittedName>
</protein>
<feature type="chain" id="PRO_5037734089" evidence="5">
    <location>
        <begin position="28"/>
        <end position="104"/>
    </location>
</feature>
<evidence type="ECO:0000259" key="6">
    <source>
        <dbReference type="PROSITE" id="PS50255"/>
    </source>
</evidence>
<evidence type="ECO:0000256" key="3">
    <source>
        <dbReference type="ARBA" id="ARBA00023004"/>
    </source>
</evidence>
<dbReference type="Proteomes" id="UP000887572">
    <property type="component" value="Unplaced"/>
</dbReference>
<dbReference type="InterPro" id="IPR001199">
    <property type="entry name" value="Cyt_B5-like_heme/steroid-bd"/>
</dbReference>
<evidence type="ECO:0000313" key="7">
    <source>
        <dbReference type="Proteomes" id="UP000887572"/>
    </source>
</evidence>
<dbReference type="PROSITE" id="PS50255">
    <property type="entry name" value="CYTOCHROME_B5_2"/>
    <property type="match status" value="1"/>
</dbReference>
<proteinExistence type="inferred from homology"/>
<name>A0A914H9H1_GLORO</name>
<dbReference type="InterPro" id="IPR036400">
    <property type="entry name" value="Cyt_B5-like_heme/steroid_sf"/>
</dbReference>
<accession>A0A914H9H1</accession>
<evidence type="ECO:0000256" key="4">
    <source>
        <dbReference type="RuleBase" id="RU362121"/>
    </source>
</evidence>
<feature type="domain" description="Cytochrome b5 heme-binding" evidence="6">
    <location>
        <begin position="15"/>
        <end position="104"/>
    </location>
</feature>
<evidence type="ECO:0000256" key="1">
    <source>
        <dbReference type="ARBA" id="ARBA00022617"/>
    </source>
</evidence>
<evidence type="ECO:0000313" key="8">
    <source>
        <dbReference type="WBParaSite" id="Gr19_v10_g15038.t1"/>
    </source>
</evidence>
<keyword evidence="2 4" id="KW-0479">Metal-binding</keyword>
<dbReference type="AlphaFoldDB" id="A0A914H9H1"/>
<organism evidence="7 8">
    <name type="scientific">Globodera rostochiensis</name>
    <name type="common">Golden nematode worm</name>
    <name type="synonym">Heterodera rostochiensis</name>
    <dbReference type="NCBI Taxonomy" id="31243"/>
    <lineage>
        <taxon>Eukaryota</taxon>
        <taxon>Metazoa</taxon>
        <taxon>Ecdysozoa</taxon>
        <taxon>Nematoda</taxon>
        <taxon>Chromadorea</taxon>
        <taxon>Rhabditida</taxon>
        <taxon>Tylenchina</taxon>
        <taxon>Tylenchomorpha</taxon>
        <taxon>Tylenchoidea</taxon>
        <taxon>Heteroderidae</taxon>
        <taxon>Heteroderinae</taxon>
        <taxon>Globodera</taxon>
    </lineage>
</organism>
<reference evidence="8" key="1">
    <citation type="submission" date="2022-11" db="UniProtKB">
        <authorList>
            <consortium name="WormBaseParasite"/>
        </authorList>
    </citation>
    <scope>IDENTIFICATION</scope>
</reference>
<dbReference type="GO" id="GO:0020037">
    <property type="term" value="F:heme binding"/>
    <property type="evidence" value="ECO:0007669"/>
    <property type="project" value="UniProtKB-UniRule"/>
</dbReference>
<feature type="signal peptide" evidence="5">
    <location>
        <begin position="1"/>
        <end position="27"/>
    </location>
</feature>
<evidence type="ECO:0000256" key="5">
    <source>
        <dbReference type="SAM" id="SignalP"/>
    </source>
</evidence>
<sequence>MSFTNTITFLLLAMVVLLSLLEQHAHAGKGAERIVVMYKGKSYDVTEFKNKHPGGPKVLEAVNGKDVEEYLLGKTGVKLPERLVQHKHAQVVFDKVLPSFLIKP</sequence>
<dbReference type="PROSITE" id="PS00191">
    <property type="entry name" value="CYTOCHROME_B5_1"/>
    <property type="match status" value="1"/>
</dbReference>
<evidence type="ECO:0000256" key="2">
    <source>
        <dbReference type="ARBA" id="ARBA00022723"/>
    </source>
</evidence>
<dbReference type="WBParaSite" id="Gr19_v10_g15038.t1">
    <property type="protein sequence ID" value="Gr19_v10_g15038.t1"/>
    <property type="gene ID" value="Gr19_v10_g15038"/>
</dbReference>
<keyword evidence="1 4" id="KW-0349">Heme</keyword>
<dbReference type="SUPFAM" id="SSF55856">
    <property type="entry name" value="Cytochrome b5-like heme/steroid binding domain"/>
    <property type="match status" value="1"/>
</dbReference>
<comment type="similarity">
    <text evidence="4">Belongs to the cytochrome b5 family.</text>
</comment>
<keyword evidence="5" id="KW-0732">Signal</keyword>
<keyword evidence="3 4" id="KW-0408">Iron</keyword>